<dbReference type="PANTHER" id="PTHR16166:SF130">
    <property type="entry name" value="PROTEIN SORTING-ASSOCIATED PROTEIN, PUTATIVE (DUF1162)-RELATED"/>
    <property type="match status" value="1"/>
</dbReference>
<evidence type="ECO:0000313" key="2">
    <source>
        <dbReference type="EMBL" id="KAL3526718.1"/>
    </source>
</evidence>
<evidence type="ECO:0000259" key="1">
    <source>
        <dbReference type="Pfam" id="PF25036"/>
    </source>
</evidence>
<comment type="caution">
    <text evidence="2">The sequence shown here is derived from an EMBL/GenBank/DDBJ whole genome shotgun (WGS) entry which is preliminary data.</text>
</comment>
<reference evidence="2 3" key="1">
    <citation type="submission" date="2024-11" db="EMBL/GenBank/DDBJ databases">
        <title>A near-complete genome assembly of Cinchona calisaya.</title>
        <authorList>
            <person name="Lian D.C."/>
            <person name="Zhao X.W."/>
            <person name="Wei L."/>
        </authorList>
    </citation>
    <scope>NUCLEOTIDE SEQUENCE [LARGE SCALE GENOMIC DNA]</scope>
    <source>
        <tissue evidence="2">Nenye</tissue>
    </source>
</reference>
<keyword evidence="3" id="KW-1185">Reference proteome</keyword>
<dbReference type="Pfam" id="PF25036">
    <property type="entry name" value="VPS13_VAB"/>
    <property type="match status" value="1"/>
</dbReference>
<dbReference type="InterPro" id="IPR009543">
    <property type="entry name" value="VPS13_VAB"/>
</dbReference>
<feature type="domain" description="Vacuolar protein sorting-associated protein 13 VPS13 adaptor binding" evidence="1">
    <location>
        <begin position="2083"/>
        <end position="2507"/>
    </location>
</feature>
<accession>A0ABD3A678</accession>
<dbReference type="EMBL" id="JBJUIK010000005">
    <property type="protein sequence ID" value="KAL3526718.1"/>
    <property type="molecule type" value="Genomic_DNA"/>
</dbReference>
<sequence>MFFNGFIQRRLASLLQPWLIDEPDLELKLGFLRSNGTVKNLNFNTSALNQSLDDSSRYRFKQVTVEELSLRVSYWSFPAFVLRVHGLRITLSLGEVEGGGARRKRKPRDTSVEDKKKLIAEIDPEGSALHDAISMIADITARSWRNNIVTSFLRHCQLQMDEIHVLLLPPSSYDSVSCLLDIKEAGAESKCIQQTCFLGGVISSCFMPSQKCSFDLDVRDITIGLQSENRVSCVASPTDIFVSFKLENLQFTNSILYLPALKFSFTPADLFIISLFCSFPNKDSQHTRTGRQLWRIAVSRISSLIPIPKLSWYRVISSVKLWLYYLHIYEKLLLQVGYPVGDVVKKSATKMLADKIYSRSVRHHWDVICECEEMLSAEAIAQARKITRCRAADTAQVRKPNCEAPQVKNLLWKIYQLLALIWAITCHVLHSILRLLYLLRVLGRWSNQPKLDEHFKSDSDDSFPKSILCLNMGEFSISFSPEKEVLPSVSGLTPSALRFSYDDLSSFHISFDAFFLRYLQNILHHHLMFASGCIKVVASSLREDGSDHGNNRLRERQNKKITKSQDILWCEPAQSVNKIKRHGNDTAGSSIPLLELLLGKLWLNWKNASSNFEGNECKVPEAPCILFERKCFLIDQSAKNPSSGFCKWVMVVGRLNFTLGNSSVLSLAVLYGQIQQVLWMVGQTKGTNDVLQTSASSEDLLVVNSNSKYKTDSGRIETKVLKMIPPTNVQVGMMIAGPRIRLSLKNKRFSVENADLYPIRKNDELELSFDLEDIEFVVSPNLLSDSAAVFDEASSSLRLEKPKNIDIPKPINEIYSCQGCVSLDACLKVGGLKAYLGEGHPLYQIIMLSPTTVRASSLRKDFHALGSTMVAFSTALHWIAPGFTAIVFLDELSVLVKVVFSLYYDMSHALGFFGSNRHRSCENLSRQEEASACSHSQEMFENRRRQITSVSMNTTIFCFKNICELESLDIVLHNSRKSHITEDHMIQGRQLAIDTVLDYGIHISVQLTCGRFSFEDGIAELVIDLSGVQSVLVRDLTEIAVRFDQSELRNLLLSLKCLFEASLSHCKFTLNLGTSEKFLPSAHQNIADPSTSTDESCMLENPIMVMKTDGSRDHSCCWLSTRISLGEIYLADCAVKNILVKKNKSDALNASFSVGEQFKTVFCQSQGGSIFLQTEAVLMFVQCSTLYRHLIGDIWHSVPSPDRGMVAQYGETTVAPDNKPAQDFQQLPKAKWDQVEAIDINVSKFTLTLVDGDEFGRLQELLFEANVHLSVEVRNMQRKVSFEISKFSILSQFLHETAEQQAKEIQVLGDPSVIAEHGNTRQPFLQDSSFMTSSLPQDEPYADNLKDSCRDFTGSTNLHSSPQNYILKGLCAVIAVEWPMKRDGSGPLHLNQLWVGKGSISGLDMNLSLTELQIILSVVESVSGVRSEQKTSNLAQRRWSMNQESEGSLHDKIPDGSIVAIEDVYQHTYITVEDAESGYNLSGTIHYSLVGERALFRVKHQNAGRWKPRVQFFSLISLYAKDASGEPLRLNGRPRSDFVDVSGTTDNAWAIWSILPYGLQSHDGNSDWDSYGLPMKNSFYLVNNKNDRSVAFIDGVLEFVSKPGNPFKWKVFCDLPQSGNNLYLDNCSMGATGTAVETDSRINDNRELSNGEKLRGVTIEIDKAMLTIFHELSDTMEKFPLLQGSISSTEIIVQMANTKARFMSRLEIMLHYFDAQRNLWRELVNPLEICTFYRYRFLIQGSENTVSGVPGHFHARIKELNISLSELSLDILLFMIGKLKLAGPFAVRSSVILANCCKVENKSGLTLLCQFFDSQHVLIGGRQSSTFFLRHLALANRPPEASFFSIQLADKGTLATSLIHLSLSEARAFACRTRVVPSRESRTFPGPFIVVEVSQRTEDGLSIIVSPLLRIKNETDFSMELRFQRPQKKETEFASLVLEAGESVDDSMATFGGVSLSGGVKKALMSLSVGNFLFSFRPKVTDALLNSKVSSVEWSDDLRGGKLVPLSGIFEKLSYQVRTALAVESVKCALGTAHCILRSEDGRIANIYFLIQSIGKDVPVIQPDNLGYVSANKNLPIALQEQKEISLLPTVHVSNLLETEIYVDLTDADAQAKVDYDNMCSQATIPCGSAVNLYANPANIFFTITLTAFDSRCKPVNSSQWVKKLQKQKTSAHHLDIELDFGGGKYFATLRLSRGHRGILEAAVYTSYTLANDTQLSLYCFADNHKPLSRDEVEKHGSGFLPELGAYLPPKSRKSWFIKNHKLRVKMVEEHASEALLNLDALSGLTEIDLEVEEKAGVRSVTKLGIALKASSNKVVPSQLVSMNPRHIVLNESEEVICVRQCYLEDDMQGIIAIDSKQRTALKLQKGPMKKGETTIFEKLLRKHSKTLDDSRLFIQFQPNDASCGWSGPVCIASLGQFFLKFRRSSKDPVSQSDCMTSGNPNSCKFAAVHVVEEDSSLVLHFHRPPNADLPYRIENCLRDAPITYYQKDSLEPETLGSGSSVDFVWDDLSLPRKLVVQIDDVHLLWEISLDKVRAWKPFNRAKQQRGMGFHFPLDMKPGEKNRNGYGQVIGTGTVKLGYEVYAEGLTRVLRICEFSDSHKGDKMFYSSSKMRFRISYFALQLLEYAKKDKDVGEASSYSPIIITRLDNIDIHSMFTDQHKVNRITVQSLSVDQKLVGAPFATVLRKHQPQYNDTDDSMLQVVLVILSSNSKVTYIKYLSIILQPLDLNLDEETLMRIVPFWRKSLSDPNAPSRQYYFDHFEIHPVKIVASFLPGDAYSSYTSTQEMLRSLLHSVIKIPTIKNTTVELNGVLVTHALITLRELSVKCAQHYSWYALRAIYIAKGSPLLPPAFASIFDDFASSSLDVFFDPSSGLINLPGLTMGTFKLISKCIDGKGFSGTKRYFGDLGKTLKVAGSNILFAAVTEVSDSVLKGAETNGLNGMMRGFHQGILKLAMEPSLLGSAFMEGGPDRKIKLDRTPGVDELYIEGYLQALLDALYNQEYLRVRVIDNQVILKNLPPNSSLINEIVERVKGFLVSKGLLKGDSSTVSHSSRHIRGESEWRIGPTVLTLCEHLFVSFAIRILRKQAGKVIARVNLKERTESNNEKAVVPISSGVEQKAKLVWRWGIGKFVLSGIVAYIDGRLCRCIPNPIARRVVSGFLLSFLHTDEKE</sequence>
<proteinExistence type="predicted"/>
<name>A0ABD3A678_9GENT</name>
<evidence type="ECO:0000313" key="3">
    <source>
        <dbReference type="Proteomes" id="UP001630127"/>
    </source>
</evidence>
<gene>
    <name evidence="2" type="ORF">ACH5RR_011374</name>
</gene>
<organism evidence="2 3">
    <name type="scientific">Cinchona calisaya</name>
    <dbReference type="NCBI Taxonomy" id="153742"/>
    <lineage>
        <taxon>Eukaryota</taxon>
        <taxon>Viridiplantae</taxon>
        <taxon>Streptophyta</taxon>
        <taxon>Embryophyta</taxon>
        <taxon>Tracheophyta</taxon>
        <taxon>Spermatophyta</taxon>
        <taxon>Magnoliopsida</taxon>
        <taxon>eudicotyledons</taxon>
        <taxon>Gunneridae</taxon>
        <taxon>Pentapetalae</taxon>
        <taxon>asterids</taxon>
        <taxon>lamiids</taxon>
        <taxon>Gentianales</taxon>
        <taxon>Rubiaceae</taxon>
        <taxon>Cinchonoideae</taxon>
        <taxon>Cinchoneae</taxon>
        <taxon>Cinchona</taxon>
    </lineage>
</organism>
<protein>
    <recommendedName>
        <fullName evidence="1">Vacuolar protein sorting-associated protein 13 VPS13 adaptor binding domain-containing protein</fullName>
    </recommendedName>
</protein>
<dbReference type="PANTHER" id="PTHR16166">
    <property type="entry name" value="VACUOLAR PROTEIN SORTING-ASSOCIATED PROTEIN VPS13"/>
    <property type="match status" value="1"/>
</dbReference>
<dbReference type="Proteomes" id="UP001630127">
    <property type="component" value="Unassembled WGS sequence"/>
</dbReference>
<dbReference type="InterPro" id="IPR026847">
    <property type="entry name" value="VPS13"/>
</dbReference>